<dbReference type="Proteomes" id="UP000000628">
    <property type="component" value="Chromosome"/>
</dbReference>
<keyword evidence="4" id="KW-1185">Reference proteome</keyword>
<dbReference type="PANTHER" id="PTHR43649">
    <property type="entry name" value="ARABINOSE-BINDING PROTEIN-RELATED"/>
    <property type="match status" value="1"/>
</dbReference>
<dbReference type="STRING" id="471856.Jden_1769"/>
<dbReference type="HOGENOM" id="CLU_035417_0_0_11"/>
<evidence type="ECO:0008006" key="5">
    <source>
        <dbReference type="Google" id="ProtNLM"/>
    </source>
</evidence>
<gene>
    <name evidence="3" type="ordered locus">Jden_1769</name>
</gene>
<evidence type="ECO:0000256" key="2">
    <source>
        <dbReference type="SAM" id="MobiDB-lite"/>
    </source>
</evidence>
<dbReference type="PROSITE" id="PS51318">
    <property type="entry name" value="TAT"/>
    <property type="match status" value="1"/>
</dbReference>
<proteinExistence type="inferred from homology"/>
<dbReference type="KEGG" id="jde:Jden_1769"/>
<sequence length="560" mass="60351">MNTQREGSGLLNAPINRRSFLGLLAAGAATIGVPSLLASCAQNEPLPGDSTTGGGGTPTATSDGSIAPSYQPIQYVEPDFPSVNGTLPGYTSRPELVQAYDAPPGSGVTITAAAPTWSPIPDTTGQYFTAVNDAIGNTIDLNLLSGNDIWDIAQTRLADANSLPDWFALPTWTVSGNAKFGSEIAPAVFEDLTPHLTGDNVLTYPHLANIPTEAWMNSSWENKIYAIPMPGGALDMTYFYRKDLLADKGITEVAPTTIDDLFALYKEINDPGAGRYATLNPWTALTNIAFGVQSGWTVIDGKVVHRMETDNYFDCLEFVAKCYKENLVHPDDAAGRQTFLDGNVYFNGDGLGGWREMVASQVGVNDSFEMDAVVPFDYKGGDPVYWRAAPASFWSFIKKGIGEEKIAAILASADFLAAPYGTTEYDLVANGVEGVHYNLGDAGEPVKTELGNTEVVPSYMFLASPPGVAADFQYPGYVESYSAYSAAAGQYIQSSPFLGINVVVPDEYRDIEAGISDLETEVQRGRASIDVMRERVDQWRKDGGDALRDYYKNILDELPA</sequence>
<evidence type="ECO:0000313" key="4">
    <source>
        <dbReference type="Proteomes" id="UP000000628"/>
    </source>
</evidence>
<dbReference type="PANTHER" id="PTHR43649:SF31">
    <property type="entry name" value="SN-GLYCEROL-3-PHOSPHATE-BINDING PERIPLASMIC PROTEIN UGPB"/>
    <property type="match status" value="1"/>
</dbReference>
<dbReference type="SUPFAM" id="SSF53850">
    <property type="entry name" value="Periplasmic binding protein-like II"/>
    <property type="match status" value="1"/>
</dbReference>
<dbReference type="InterPro" id="IPR050490">
    <property type="entry name" value="Bact_solute-bd_prot1"/>
</dbReference>
<accession>C7QZB4</accession>
<dbReference type="AlphaFoldDB" id="C7QZB4"/>
<evidence type="ECO:0000313" key="3">
    <source>
        <dbReference type="EMBL" id="ACV09412.1"/>
    </source>
</evidence>
<dbReference type="InterPro" id="IPR006311">
    <property type="entry name" value="TAT_signal"/>
</dbReference>
<dbReference type="OrthoDB" id="2513152at2"/>
<dbReference type="Gene3D" id="3.40.190.10">
    <property type="entry name" value="Periplasmic binding protein-like II"/>
    <property type="match status" value="1"/>
</dbReference>
<dbReference type="EMBL" id="CP001706">
    <property type="protein sequence ID" value="ACV09412.1"/>
    <property type="molecule type" value="Genomic_DNA"/>
</dbReference>
<name>C7QZB4_JONDD</name>
<protein>
    <recommendedName>
        <fullName evidence="5">Extracellular solute-binding protein family 1</fullName>
    </recommendedName>
</protein>
<evidence type="ECO:0000256" key="1">
    <source>
        <dbReference type="ARBA" id="ARBA00008520"/>
    </source>
</evidence>
<reference evidence="3 4" key="1">
    <citation type="journal article" date="2009" name="Stand. Genomic Sci.">
        <title>Complete genome sequence of Jonesia denitrificans type strain (Prevot 55134).</title>
        <authorList>
            <person name="Pukall R."/>
            <person name="Gehrich-Schroter G."/>
            <person name="Lapidus A."/>
            <person name="Nolan M."/>
            <person name="Glavina Del Rio T."/>
            <person name="Lucas S."/>
            <person name="Chen F."/>
            <person name="Tice H."/>
            <person name="Pitluck S."/>
            <person name="Cheng J.F."/>
            <person name="Copeland A."/>
            <person name="Saunders E."/>
            <person name="Brettin T."/>
            <person name="Detter J.C."/>
            <person name="Bruce D."/>
            <person name="Goodwin L."/>
            <person name="Pati A."/>
            <person name="Ivanova N."/>
            <person name="Mavromatis K."/>
            <person name="Ovchinnikova G."/>
            <person name="Chen A."/>
            <person name="Palaniappan K."/>
            <person name="Land M."/>
            <person name="Hauser L."/>
            <person name="Chang Y.J."/>
            <person name="Jeffries C.D."/>
            <person name="Chain P."/>
            <person name="Goker M."/>
            <person name="Bristow J."/>
            <person name="Eisen J.A."/>
            <person name="Markowitz V."/>
            <person name="Hugenholtz P."/>
            <person name="Kyrpides N.C."/>
            <person name="Klenk H.P."/>
            <person name="Han C."/>
        </authorList>
    </citation>
    <scope>NUCLEOTIDE SEQUENCE [LARGE SCALE GENOMIC DNA]</scope>
    <source>
        <strain evidence="4">ATCC 14870 / DSM 20603 / BCRC 15368 / CIP 55.134 / JCM 11481 / NBRC 15587 / NCTC 10816 / Prevot 55134</strain>
    </source>
</reference>
<organism evidence="3 4">
    <name type="scientific">Jonesia denitrificans (strain ATCC 14870 / DSM 20603 / BCRC 15368 / CIP 55.134 / JCM 11481 / NBRC 15587 / NCTC 10816 / Prevot 55134)</name>
    <name type="common">Listeria denitrificans</name>
    <dbReference type="NCBI Taxonomy" id="471856"/>
    <lineage>
        <taxon>Bacteria</taxon>
        <taxon>Bacillati</taxon>
        <taxon>Actinomycetota</taxon>
        <taxon>Actinomycetes</taxon>
        <taxon>Micrococcales</taxon>
        <taxon>Jonesiaceae</taxon>
        <taxon>Jonesia</taxon>
    </lineage>
</organism>
<comment type="similarity">
    <text evidence="1">Belongs to the bacterial solute-binding protein 1 family.</text>
</comment>
<dbReference type="eggNOG" id="COG1653">
    <property type="taxonomic scope" value="Bacteria"/>
</dbReference>
<feature type="region of interest" description="Disordered" evidence="2">
    <location>
        <begin position="44"/>
        <end position="65"/>
    </location>
</feature>
<dbReference type="RefSeq" id="WP_015772040.1">
    <property type="nucleotide sequence ID" value="NC_013174.1"/>
</dbReference>